<keyword evidence="3" id="KW-1185">Reference proteome</keyword>
<dbReference type="GO" id="GO:0003684">
    <property type="term" value="F:damaged DNA binding"/>
    <property type="evidence" value="ECO:0007669"/>
    <property type="project" value="InterPro"/>
</dbReference>
<dbReference type="WBParaSite" id="nOo.2.0.1.t01200-RA">
    <property type="protein sequence ID" value="nOo.2.0.1.t01200-RA"/>
    <property type="gene ID" value="nOo.2.0.1.g01200"/>
</dbReference>
<dbReference type="Proteomes" id="UP000271087">
    <property type="component" value="Unassembled WGS sequence"/>
</dbReference>
<dbReference type="STRING" id="42157.A0A182DZT3"/>
<evidence type="ECO:0000313" key="3">
    <source>
        <dbReference type="Proteomes" id="UP000271087"/>
    </source>
</evidence>
<evidence type="ECO:0000313" key="4">
    <source>
        <dbReference type="WBParaSite" id="nOo.2.0.1.t01200-RA"/>
    </source>
</evidence>
<dbReference type="Gene3D" id="2.60.120.260">
    <property type="entry name" value="Galactose-binding domain-like"/>
    <property type="match status" value="1"/>
</dbReference>
<dbReference type="OrthoDB" id="25840at2759"/>
<sequence length="119" mass="13454">MVGFDRLQDFQDNKGGSAFRQTAKIKFIVSWTDSEPHFEAGTSSNAVILQLEKECQIKSMDSGNEFIALISVLVYKSYFGAMIFIHGPSGESFNEQCNCCKNVPRKRYDYSHHKTTGML</sequence>
<dbReference type="Pfam" id="PF01834">
    <property type="entry name" value="XRCC1_N"/>
    <property type="match status" value="1"/>
</dbReference>
<proteinExistence type="predicted"/>
<gene>
    <name evidence="2" type="ORF">NOO_LOCUS1200</name>
</gene>
<reference evidence="2 3" key="2">
    <citation type="submission" date="2018-08" db="EMBL/GenBank/DDBJ databases">
        <authorList>
            <person name="Laetsch R D."/>
            <person name="Stevens L."/>
            <person name="Kumar S."/>
            <person name="Blaxter L. M."/>
        </authorList>
    </citation>
    <scope>NUCLEOTIDE SEQUENCE [LARGE SCALE GENOMIC DNA]</scope>
</reference>
<dbReference type="GO" id="GO:0005634">
    <property type="term" value="C:nucleus"/>
    <property type="evidence" value="ECO:0007669"/>
    <property type="project" value="InterPro"/>
</dbReference>
<dbReference type="AlphaFoldDB" id="A0A182DZT3"/>
<dbReference type="GO" id="GO:0000012">
    <property type="term" value="P:single strand break repair"/>
    <property type="evidence" value="ECO:0007669"/>
    <property type="project" value="InterPro"/>
</dbReference>
<dbReference type="EMBL" id="UYRW01000143">
    <property type="protein sequence ID" value="VDK63668.1"/>
    <property type="molecule type" value="Genomic_DNA"/>
</dbReference>
<evidence type="ECO:0000259" key="1">
    <source>
        <dbReference type="Pfam" id="PF01834"/>
    </source>
</evidence>
<protein>
    <submittedName>
        <fullName evidence="4">XRCC1_N domain-containing protein</fullName>
    </submittedName>
</protein>
<feature type="domain" description="DNA-repair protein Xrcc1 N-terminal" evidence="1">
    <location>
        <begin position="39"/>
        <end position="77"/>
    </location>
</feature>
<evidence type="ECO:0000313" key="2">
    <source>
        <dbReference type="EMBL" id="VDK63668.1"/>
    </source>
</evidence>
<name>A0A182DZT3_ONCOC</name>
<dbReference type="InterPro" id="IPR002706">
    <property type="entry name" value="Xrcc1_N"/>
</dbReference>
<accession>A0A182DZT3</accession>
<organism evidence="4">
    <name type="scientific">Onchocerca ochengi</name>
    <name type="common">Filarial nematode worm</name>
    <dbReference type="NCBI Taxonomy" id="42157"/>
    <lineage>
        <taxon>Eukaryota</taxon>
        <taxon>Metazoa</taxon>
        <taxon>Ecdysozoa</taxon>
        <taxon>Nematoda</taxon>
        <taxon>Chromadorea</taxon>
        <taxon>Rhabditida</taxon>
        <taxon>Spirurina</taxon>
        <taxon>Spiruromorpha</taxon>
        <taxon>Filarioidea</taxon>
        <taxon>Onchocercidae</taxon>
        <taxon>Onchocerca</taxon>
    </lineage>
</organism>
<reference evidence="4" key="1">
    <citation type="submission" date="2016-06" db="UniProtKB">
        <authorList>
            <consortium name="WormBaseParasite"/>
        </authorList>
    </citation>
    <scope>IDENTIFICATION</scope>
</reference>